<keyword evidence="3" id="KW-0597">Phosphoprotein</keyword>
<comment type="catalytic activity">
    <reaction evidence="1">
        <text>ATP + protein L-histidine = ADP + protein N-phospho-L-histidine.</text>
        <dbReference type="EC" id="2.7.13.3"/>
    </reaction>
</comment>
<keyword evidence="7" id="KW-0472">Membrane</keyword>
<dbReference type="SMART" id="SM00387">
    <property type="entry name" value="HATPase_c"/>
    <property type="match status" value="1"/>
</dbReference>
<dbReference type="PROSITE" id="PS50109">
    <property type="entry name" value="HIS_KIN"/>
    <property type="match status" value="1"/>
</dbReference>
<dbReference type="Gene3D" id="3.30.565.10">
    <property type="entry name" value="Histidine kinase-like ATPase, C-terminal domain"/>
    <property type="match status" value="1"/>
</dbReference>
<dbReference type="SUPFAM" id="SSF47384">
    <property type="entry name" value="Homodimeric domain of signal transducing histidine kinase"/>
    <property type="match status" value="1"/>
</dbReference>
<dbReference type="PANTHER" id="PTHR43711">
    <property type="entry name" value="TWO-COMPONENT HISTIDINE KINASE"/>
    <property type="match status" value="1"/>
</dbReference>
<dbReference type="SUPFAM" id="SSF55785">
    <property type="entry name" value="PYP-like sensor domain (PAS domain)"/>
    <property type="match status" value="2"/>
</dbReference>
<dbReference type="InterPro" id="IPR036890">
    <property type="entry name" value="HATPase_C_sf"/>
</dbReference>
<protein>
    <recommendedName>
        <fullName evidence="2">histidine kinase</fullName>
        <ecNumber evidence="2">2.7.13.3</ecNumber>
    </recommendedName>
</protein>
<dbReference type="PANTHER" id="PTHR43711:SF26">
    <property type="entry name" value="SENSOR HISTIDINE KINASE RCSC"/>
    <property type="match status" value="1"/>
</dbReference>
<dbReference type="OrthoDB" id="9797304at2"/>
<dbReference type="InterPro" id="IPR035965">
    <property type="entry name" value="PAS-like_dom_sf"/>
</dbReference>
<evidence type="ECO:0000256" key="7">
    <source>
        <dbReference type="SAM" id="Phobius"/>
    </source>
</evidence>
<dbReference type="STRING" id="211460.YH63_12315"/>
<dbReference type="InterPro" id="IPR036097">
    <property type="entry name" value="HisK_dim/P_sf"/>
</dbReference>
<evidence type="ECO:0000256" key="3">
    <source>
        <dbReference type="ARBA" id="ARBA00022553"/>
    </source>
</evidence>
<dbReference type="Gene3D" id="3.30.450.20">
    <property type="entry name" value="PAS domain"/>
    <property type="match status" value="2"/>
</dbReference>
<dbReference type="InterPro" id="IPR050736">
    <property type="entry name" value="Sensor_HK_Regulatory"/>
</dbReference>
<evidence type="ECO:0000256" key="5">
    <source>
        <dbReference type="ARBA" id="ARBA00022777"/>
    </source>
</evidence>
<comment type="caution">
    <text evidence="9">The sequence shown here is derived from an EMBL/GenBank/DDBJ whole genome shotgun (WGS) entry which is preliminary data.</text>
</comment>
<dbReference type="EMBL" id="LBIA02000001">
    <property type="protein sequence ID" value="TKT71107.1"/>
    <property type="molecule type" value="Genomic_DNA"/>
</dbReference>
<feature type="transmembrane region" description="Helical" evidence="7">
    <location>
        <begin position="59"/>
        <end position="79"/>
    </location>
</feature>
<dbReference type="InterPro" id="IPR000014">
    <property type="entry name" value="PAS"/>
</dbReference>
<dbReference type="Gene3D" id="1.10.287.130">
    <property type="match status" value="1"/>
</dbReference>
<gene>
    <name evidence="9" type="ORF">YH63_006615</name>
</gene>
<evidence type="ECO:0000313" key="9">
    <source>
        <dbReference type="EMBL" id="TKT71107.1"/>
    </source>
</evidence>
<dbReference type="InterPro" id="IPR003661">
    <property type="entry name" value="HisK_dim/P_dom"/>
</dbReference>
<reference evidence="9" key="1">
    <citation type="submission" date="2019-04" db="EMBL/GenBank/DDBJ databases">
        <title>Whole genome sequencing of cave bacteria.</title>
        <authorList>
            <person name="Gan H.M."/>
            <person name="Barton H."/>
            <person name="Savka M.A."/>
        </authorList>
    </citation>
    <scope>NUCLEOTIDE SEQUENCE [LARGE SCALE GENOMIC DNA]</scope>
    <source>
        <strain evidence="9">LC387</strain>
    </source>
</reference>
<evidence type="ECO:0000256" key="4">
    <source>
        <dbReference type="ARBA" id="ARBA00022679"/>
    </source>
</evidence>
<dbReference type="InterPro" id="IPR004358">
    <property type="entry name" value="Sig_transdc_His_kin-like_C"/>
</dbReference>
<dbReference type="InterPro" id="IPR003594">
    <property type="entry name" value="HATPase_dom"/>
</dbReference>
<keyword evidence="7" id="KW-0812">Transmembrane</keyword>
<name>A0A4U6BLM9_9BRAD</name>
<dbReference type="PRINTS" id="PR00344">
    <property type="entry name" value="BCTRLSENSOR"/>
</dbReference>
<evidence type="ECO:0000313" key="10">
    <source>
        <dbReference type="Proteomes" id="UP000034832"/>
    </source>
</evidence>
<dbReference type="Pfam" id="PF12860">
    <property type="entry name" value="PAS_7"/>
    <property type="match status" value="2"/>
</dbReference>
<evidence type="ECO:0000256" key="6">
    <source>
        <dbReference type="ARBA" id="ARBA00023012"/>
    </source>
</evidence>
<evidence type="ECO:0000256" key="2">
    <source>
        <dbReference type="ARBA" id="ARBA00012438"/>
    </source>
</evidence>
<dbReference type="AlphaFoldDB" id="A0A4U6BLM9"/>
<keyword evidence="6" id="KW-0902">Two-component regulatory system</keyword>
<accession>A0A4U6BLM9</accession>
<dbReference type="SMART" id="SM00388">
    <property type="entry name" value="HisKA"/>
    <property type="match status" value="1"/>
</dbReference>
<dbReference type="GO" id="GO:0000155">
    <property type="term" value="F:phosphorelay sensor kinase activity"/>
    <property type="evidence" value="ECO:0007669"/>
    <property type="project" value="InterPro"/>
</dbReference>
<sequence>MSGVIEGMRRTLLSCTSIVRGGAVGLGAAALFGIAPAFARDDVFQNALTLLAAIDRQEIAALSVAAAVLGFSVVAAILLMRTRLRAAHIESRLLSDNQALQLEADRFRALLFAEPQVLISWAAGEDRPDISGDVAMLMPQGADPFNPQRLLAFGSWLLPEQALAMDHAIDNLREAGEGFQLNLSTAAGRTIEAMGRAIGGQAIVRIRELSGVRMELAELNIRHSHLLEETGALRAFAEAVPLPVWARRSNGALSFANAAYAQATDAASVSDAIERNLELLDHDDRANMARALADRNGFAARVPIVTGGQRRIFDIHALNVAGGSAGIAVDATEAASLRAALERMAEAHRRMLDQLSSGVAVFDASRRLTFYNDSYRRLWDFDRAFLDDNPDDSSVLDKLRVARKIPEQPDFRAWKNKLFEAYRAIEPAKDTWYLPDGRALSVVTAPNPEGGVTYLFDDVTESLKLARQNDGLIRVQRETLDNLAEAVAVFGSNGRAQLFNPPFARMWKLSPEALAQQPHIEAIEQWCRPLFDDDTTWQTLRAAITGIDDRISVPLKLERKDGSVIDCTTMPLPDGATMLTFQDVTDTVNVERALRERNEALEAADQMKIDFVHHMSYELRAPLTSIIGFAHFLGDPSTGPMTPKQSEYLSYITTSTDALLAISNNILDLATIDAGAMKLNLGPVDLRKTVDEATAGIQDRLARENIRLDVHIDPAIGDFVADERRIVQVLYNLLANAVGFSPPNSAVALRARRSNASVVFSVSDSGPGIPEEVKDKVFDWFESHANGSRHRGAGLGLSLVRSFVELHGGKVHVDSVVGKGTTVTCEFPVDQSFRNAAE</sequence>
<dbReference type="InterPro" id="IPR005467">
    <property type="entry name" value="His_kinase_dom"/>
</dbReference>
<dbReference type="Proteomes" id="UP000034832">
    <property type="component" value="Unassembled WGS sequence"/>
</dbReference>
<evidence type="ECO:0000259" key="8">
    <source>
        <dbReference type="PROSITE" id="PS50109"/>
    </source>
</evidence>
<keyword evidence="7" id="KW-1133">Transmembrane helix</keyword>
<dbReference type="Pfam" id="PF00512">
    <property type="entry name" value="HisKA"/>
    <property type="match status" value="1"/>
</dbReference>
<feature type="transmembrane region" description="Helical" evidence="7">
    <location>
        <begin position="12"/>
        <end position="39"/>
    </location>
</feature>
<proteinExistence type="predicted"/>
<dbReference type="SUPFAM" id="SSF55874">
    <property type="entry name" value="ATPase domain of HSP90 chaperone/DNA topoisomerase II/histidine kinase"/>
    <property type="match status" value="1"/>
</dbReference>
<feature type="domain" description="Histidine kinase" evidence="8">
    <location>
        <begin position="614"/>
        <end position="831"/>
    </location>
</feature>
<keyword evidence="10" id="KW-1185">Reference proteome</keyword>
<evidence type="ECO:0000256" key="1">
    <source>
        <dbReference type="ARBA" id="ARBA00000085"/>
    </source>
</evidence>
<dbReference type="SMART" id="SM00091">
    <property type="entry name" value="PAS"/>
    <property type="match status" value="3"/>
</dbReference>
<dbReference type="CDD" id="cd00075">
    <property type="entry name" value="HATPase"/>
    <property type="match status" value="1"/>
</dbReference>
<organism evidence="9 10">
    <name type="scientific">Afipia massiliensis</name>
    <dbReference type="NCBI Taxonomy" id="211460"/>
    <lineage>
        <taxon>Bacteria</taxon>
        <taxon>Pseudomonadati</taxon>
        <taxon>Pseudomonadota</taxon>
        <taxon>Alphaproteobacteria</taxon>
        <taxon>Hyphomicrobiales</taxon>
        <taxon>Nitrobacteraceae</taxon>
        <taxon>Afipia</taxon>
    </lineage>
</organism>
<dbReference type="CDD" id="cd00082">
    <property type="entry name" value="HisKA"/>
    <property type="match status" value="1"/>
</dbReference>
<dbReference type="EC" id="2.7.13.3" evidence="2"/>
<dbReference type="RefSeq" id="WP_046828287.1">
    <property type="nucleotide sequence ID" value="NZ_LBIA02000001.1"/>
</dbReference>
<keyword evidence="4" id="KW-0808">Transferase</keyword>
<dbReference type="Pfam" id="PF02518">
    <property type="entry name" value="HATPase_c"/>
    <property type="match status" value="1"/>
</dbReference>
<keyword evidence="5 9" id="KW-0418">Kinase</keyword>